<organism evidence="1">
    <name type="scientific">marine sediment metagenome</name>
    <dbReference type="NCBI Taxonomy" id="412755"/>
    <lineage>
        <taxon>unclassified sequences</taxon>
        <taxon>metagenomes</taxon>
        <taxon>ecological metagenomes</taxon>
    </lineage>
</organism>
<gene>
    <name evidence="1" type="ORF">LCGC14_3067950</name>
</gene>
<sequence length="80" mass="9651">MMKKELSYALDYALKKGFQIHPNALELLERVEIKDLELTIKQIVREKSKQKRFLLNQDDLEMVEEDEVEELSQKMEKWII</sequence>
<protein>
    <submittedName>
        <fullName evidence="1">Uncharacterized protein</fullName>
    </submittedName>
</protein>
<proteinExistence type="predicted"/>
<evidence type="ECO:0000313" key="1">
    <source>
        <dbReference type="EMBL" id="KKK56097.1"/>
    </source>
</evidence>
<dbReference type="AlphaFoldDB" id="A0A0F8WGV8"/>
<comment type="caution">
    <text evidence="1">The sequence shown here is derived from an EMBL/GenBank/DDBJ whole genome shotgun (WGS) entry which is preliminary data.</text>
</comment>
<name>A0A0F8WGV8_9ZZZZ</name>
<accession>A0A0F8WGV8</accession>
<dbReference type="EMBL" id="LAZR01065159">
    <property type="protein sequence ID" value="KKK56097.1"/>
    <property type="molecule type" value="Genomic_DNA"/>
</dbReference>
<reference evidence="1" key="1">
    <citation type="journal article" date="2015" name="Nature">
        <title>Complex archaea that bridge the gap between prokaryotes and eukaryotes.</title>
        <authorList>
            <person name="Spang A."/>
            <person name="Saw J.H."/>
            <person name="Jorgensen S.L."/>
            <person name="Zaremba-Niedzwiedzka K."/>
            <person name="Martijn J."/>
            <person name="Lind A.E."/>
            <person name="van Eijk R."/>
            <person name="Schleper C."/>
            <person name="Guy L."/>
            <person name="Ettema T.J."/>
        </authorList>
    </citation>
    <scope>NUCLEOTIDE SEQUENCE</scope>
</reference>